<dbReference type="GO" id="GO:0022857">
    <property type="term" value="F:transmembrane transporter activity"/>
    <property type="evidence" value="ECO:0007669"/>
    <property type="project" value="InterPro"/>
</dbReference>
<dbReference type="Pfam" id="PF25973">
    <property type="entry name" value="BSH_CzcB"/>
    <property type="match status" value="1"/>
</dbReference>
<dbReference type="GO" id="GO:0015679">
    <property type="term" value="P:plasma membrane copper ion transport"/>
    <property type="evidence" value="ECO:0007669"/>
    <property type="project" value="TreeGrafter"/>
</dbReference>
<dbReference type="Gene3D" id="2.40.50.100">
    <property type="match status" value="1"/>
</dbReference>
<dbReference type="InterPro" id="IPR058649">
    <property type="entry name" value="CzcB_C"/>
</dbReference>
<accession>A0A4R3JUG4</accession>
<evidence type="ECO:0000259" key="3">
    <source>
        <dbReference type="Pfam" id="PF25954"/>
    </source>
</evidence>
<dbReference type="NCBIfam" id="TIGR01730">
    <property type="entry name" value="RND_mfp"/>
    <property type="match status" value="1"/>
</dbReference>
<dbReference type="PANTHER" id="PTHR30097:SF4">
    <property type="entry name" value="SLR6042 PROTEIN"/>
    <property type="match status" value="1"/>
</dbReference>
<feature type="domain" description="CzcB-like barrel-sandwich hybrid" evidence="4">
    <location>
        <begin position="64"/>
        <end position="212"/>
    </location>
</feature>
<sequence length="362" mass="37423">MLRAFALLIGLSLALPVGAGDKLIPIGPAQRTALRIATAPLTAHAGAISVGLPATVTVSPGQERVVAAPVAGLVTGVRVAAGASVRAGQALVTIRSEQLMAGQRDLTLAAVQARLAEEAAKRDEGLFQEGIIPEARWQAARAAREQARAALAERRAWFRLMGLSQADIQAVERGERLVDSVTLGAPIAGEVLERMVMTGARVEAAAPLLRLAQLDPLWLEIQAPAEVAALVRKGQAISVPGTQASGKVVAVGGSVSAAQTVAIRASIANPGGLLRLNQNVEARIEALSGARHWRVPARAIVRMQGQNYVFVERPGGFEPEPVKVLSQSAQSAAVDGPFVGGEAIAVEGVAALKAAWQGMGGE</sequence>
<comment type="caution">
    <text evidence="6">The sequence shown here is derived from an EMBL/GenBank/DDBJ whole genome shotgun (WGS) entry which is preliminary data.</text>
</comment>
<dbReference type="InterPro" id="IPR058647">
    <property type="entry name" value="BSH_CzcB-like"/>
</dbReference>
<dbReference type="Pfam" id="PF25954">
    <property type="entry name" value="Beta-barrel_RND_2"/>
    <property type="match status" value="1"/>
</dbReference>
<dbReference type="EMBL" id="SLZY01000018">
    <property type="protein sequence ID" value="TCS70014.1"/>
    <property type="molecule type" value="Genomic_DNA"/>
</dbReference>
<dbReference type="Gene3D" id="2.40.420.20">
    <property type="match status" value="1"/>
</dbReference>
<proteinExistence type="inferred from homology"/>
<dbReference type="GO" id="GO:0060003">
    <property type="term" value="P:copper ion export"/>
    <property type="evidence" value="ECO:0007669"/>
    <property type="project" value="TreeGrafter"/>
</dbReference>
<dbReference type="GO" id="GO:0030288">
    <property type="term" value="C:outer membrane-bounded periplasmic space"/>
    <property type="evidence" value="ECO:0007669"/>
    <property type="project" value="TreeGrafter"/>
</dbReference>
<evidence type="ECO:0000313" key="7">
    <source>
        <dbReference type="Proteomes" id="UP000295135"/>
    </source>
</evidence>
<comment type="similarity">
    <text evidence="1">Belongs to the membrane fusion protein (MFP) (TC 8.A.1) family.</text>
</comment>
<dbReference type="RefSeq" id="WP_126462965.1">
    <property type="nucleotide sequence ID" value="NZ_AP018721.1"/>
</dbReference>
<dbReference type="SUPFAM" id="SSF111369">
    <property type="entry name" value="HlyD-like secretion proteins"/>
    <property type="match status" value="1"/>
</dbReference>
<evidence type="ECO:0000256" key="1">
    <source>
        <dbReference type="ARBA" id="ARBA00009477"/>
    </source>
</evidence>
<reference evidence="6 7" key="1">
    <citation type="submission" date="2019-03" db="EMBL/GenBank/DDBJ databases">
        <title>Genomic Encyclopedia of Type Strains, Phase IV (KMG-IV): sequencing the most valuable type-strain genomes for metagenomic binning, comparative biology and taxonomic classification.</title>
        <authorList>
            <person name="Goeker M."/>
        </authorList>
    </citation>
    <scope>NUCLEOTIDE SEQUENCE [LARGE SCALE GENOMIC DNA]</scope>
    <source>
        <strain evidence="6 7">DSM 103923</strain>
    </source>
</reference>
<dbReference type="GO" id="GO:0046914">
    <property type="term" value="F:transition metal ion binding"/>
    <property type="evidence" value="ECO:0007669"/>
    <property type="project" value="TreeGrafter"/>
</dbReference>
<dbReference type="OrthoDB" id="9806939at2"/>
<dbReference type="AlphaFoldDB" id="A0A4R3JUG4"/>
<protein>
    <submittedName>
        <fullName evidence="6">RND family efflux transporter MFP subunit</fullName>
    </submittedName>
</protein>
<dbReference type="GO" id="GO:0016020">
    <property type="term" value="C:membrane"/>
    <property type="evidence" value="ECO:0007669"/>
    <property type="project" value="InterPro"/>
</dbReference>
<evidence type="ECO:0000313" key="6">
    <source>
        <dbReference type="EMBL" id="TCS70014.1"/>
    </source>
</evidence>
<organism evidence="6 7">
    <name type="scientific">Sulfuritortus calidifontis</name>
    <dbReference type="NCBI Taxonomy" id="1914471"/>
    <lineage>
        <taxon>Bacteria</taxon>
        <taxon>Pseudomonadati</taxon>
        <taxon>Pseudomonadota</taxon>
        <taxon>Betaproteobacteria</taxon>
        <taxon>Nitrosomonadales</taxon>
        <taxon>Thiobacillaceae</taxon>
        <taxon>Sulfuritortus</taxon>
    </lineage>
</organism>
<dbReference type="InterPro" id="IPR051909">
    <property type="entry name" value="MFP_Cation_Efflux"/>
</dbReference>
<feature type="domain" description="CzcB-like C-terminal circularly permuted SH3-like" evidence="5">
    <location>
        <begin position="295"/>
        <end position="352"/>
    </location>
</feature>
<feature type="domain" description="CusB-like beta-barrel" evidence="3">
    <location>
        <begin position="216"/>
        <end position="285"/>
    </location>
</feature>
<evidence type="ECO:0000259" key="4">
    <source>
        <dbReference type="Pfam" id="PF25973"/>
    </source>
</evidence>
<dbReference type="InterPro" id="IPR006143">
    <property type="entry name" value="RND_pump_MFP"/>
</dbReference>
<keyword evidence="2" id="KW-0813">Transport</keyword>
<dbReference type="PANTHER" id="PTHR30097">
    <property type="entry name" value="CATION EFFLUX SYSTEM PROTEIN CUSB"/>
    <property type="match status" value="1"/>
</dbReference>
<name>A0A4R3JUG4_9PROT</name>
<keyword evidence="7" id="KW-1185">Reference proteome</keyword>
<dbReference type="Proteomes" id="UP000295135">
    <property type="component" value="Unassembled WGS sequence"/>
</dbReference>
<dbReference type="InterPro" id="IPR058792">
    <property type="entry name" value="Beta-barrel_RND_2"/>
</dbReference>
<dbReference type="Gene3D" id="2.40.30.170">
    <property type="match status" value="1"/>
</dbReference>
<evidence type="ECO:0000256" key="2">
    <source>
        <dbReference type="ARBA" id="ARBA00022448"/>
    </source>
</evidence>
<dbReference type="Gene3D" id="1.10.287.470">
    <property type="entry name" value="Helix hairpin bin"/>
    <property type="match status" value="1"/>
</dbReference>
<dbReference type="Pfam" id="PF25975">
    <property type="entry name" value="CzcB_C"/>
    <property type="match status" value="1"/>
</dbReference>
<gene>
    <name evidence="6" type="ORF">EDC61_11828</name>
</gene>
<evidence type="ECO:0000259" key="5">
    <source>
        <dbReference type="Pfam" id="PF25975"/>
    </source>
</evidence>